<accession>A0ABR4N1K9</accession>
<proteinExistence type="predicted"/>
<evidence type="ECO:0000313" key="3">
    <source>
        <dbReference type="Proteomes" id="UP001527925"/>
    </source>
</evidence>
<keyword evidence="3" id="KW-1185">Reference proteome</keyword>
<feature type="transmembrane region" description="Helical" evidence="1">
    <location>
        <begin position="20"/>
        <end position="39"/>
    </location>
</feature>
<evidence type="ECO:0000313" key="2">
    <source>
        <dbReference type="EMBL" id="KAL2913375.1"/>
    </source>
</evidence>
<protein>
    <submittedName>
        <fullName evidence="2">Uncharacterized protein</fullName>
    </submittedName>
</protein>
<reference evidence="2 3" key="1">
    <citation type="submission" date="2023-09" db="EMBL/GenBank/DDBJ databases">
        <title>Pangenome analysis of Batrachochytrium dendrobatidis and related Chytrids.</title>
        <authorList>
            <person name="Yacoub M.N."/>
            <person name="Stajich J.E."/>
            <person name="James T.Y."/>
        </authorList>
    </citation>
    <scope>NUCLEOTIDE SEQUENCE [LARGE SCALE GENOMIC DNA]</scope>
    <source>
        <strain evidence="2 3">JEL0888</strain>
    </source>
</reference>
<keyword evidence="1" id="KW-1133">Transmembrane helix</keyword>
<keyword evidence="1" id="KW-0812">Transmembrane</keyword>
<sequence>MGGHAPLSREFVPPKIKGRFMTRIYGAVAVFFIGFRCYYEGGHHFLRKHAWEDPKVVAHLEKVDKKYGSRLALDNMHH</sequence>
<dbReference type="Proteomes" id="UP001527925">
    <property type="component" value="Unassembled WGS sequence"/>
</dbReference>
<organism evidence="2 3">
    <name type="scientific">Polyrhizophydium stewartii</name>
    <dbReference type="NCBI Taxonomy" id="2732419"/>
    <lineage>
        <taxon>Eukaryota</taxon>
        <taxon>Fungi</taxon>
        <taxon>Fungi incertae sedis</taxon>
        <taxon>Chytridiomycota</taxon>
        <taxon>Chytridiomycota incertae sedis</taxon>
        <taxon>Chytridiomycetes</taxon>
        <taxon>Rhizophydiales</taxon>
        <taxon>Rhizophydiales incertae sedis</taxon>
        <taxon>Polyrhizophydium</taxon>
    </lineage>
</organism>
<dbReference type="EMBL" id="JADGIZ020000047">
    <property type="protein sequence ID" value="KAL2913375.1"/>
    <property type="molecule type" value="Genomic_DNA"/>
</dbReference>
<evidence type="ECO:0000256" key="1">
    <source>
        <dbReference type="SAM" id="Phobius"/>
    </source>
</evidence>
<comment type="caution">
    <text evidence="2">The sequence shown here is derived from an EMBL/GenBank/DDBJ whole genome shotgun (WGS) entry which is preliminary data.</text>
</comment>
<keyword evidence="1" id="KW-0472">Membrane</keyword>
<gene>
    <name evidence="2" type="ORF">HK105_207120</name>
</gene>
<name>A0ABR4N1K9_9FUNG</name>